<keyword evidence="1" id="KW-0602">Photosynthesis</keyword>
<evidence type="ECO:0000256" key="4">
    <source>
        <dbReference type="ARBA" id="ARBA00023136"/>
    </source>
</evidence>
<keyword evidence="5" id="KW-0604">Photosystem II</keyword>
<feature type="transmembrane region" description="Helical" evidence="6">
    <location>
        <begin position="117"/>
        <end position="141"/>
    </location>
</feature>
<reference evidence="7" key="1">
    <citation type="submission" date="2021-01" db="EMBL/GenBank/DDBJ databases">
        <authorList>
            <person name="Corre E."/>
            <person name="Pelletier E."/>
            <person name="Niang G."/>
            <person name="Scheremetjew M."/>
            <person name="Finn R."/>
            <person name="Kale V."/>
            <person name="Holt S."/>
            <person name="Cochrane G."/>
            <person name="Meng A."/>
            <person name="Brown T."/>
            <person name="Cohen L."/>
        </authorList>
    </citation>
    <scope>NUCLEOTIDE SEQUENCE</scope>
    <source>
        <strain evidence="7">CCMP622</strain>
    </source>
</reference>
<evidence type="ECO:0000256" key="1">
    <source>
        <dbReference type="ARBA" id="ARBA00022531"/>
    </source>
</evidence>
<dbReference type="GO" id="GO:0009523">
    <property type="term" value="C:photosystem II"/>
    <property type="evidence" value="ECO:0007669"/>
    <property type="project" value="UniProtKB-KW"/>
</dbReference>
<dbReference type="GO" id="GO:0015979">
    <property type="term" value="P:photosynthesis"/>
    <property type="evidence" value="ECO:0007669"/>
    <property type="project" value="UniProtKB-KW"/>
</dbReference>
<keyword evidence="3 6" id="KW-1133">Transmembrane helix</keyword>
<dbReference type="Pfam" id="PF06596">
    <property type="entry name" value="PsbX"/>
    <property type="match status" value="1"/>
</dbReference>
<feature type="transmembrane region" description="Helical" evidence="6">
    <location>
        <begin position="6"/>
        <end position="25"/>
    </location>
</feature>
<organism evidence="7">
    <name type="scientific">Lotharella oceanica</name>
    <dbReference type="NCBI Taxonomy" id="641309"/>
    <lineage>
        <taxon>Eukaryota</taxon>
        <taxon>Sar</taxon>
        <taxon>Rhizaria</taxon>
        <taxon>Cercozoa</taxon>
        <taxon>Chlorarachniophyceae</taxon>
        <taxon>Lotharella</taxon>
    </lineage>
</organism>
<sequence>MKSVALYVSVAVNVILGVCLVMAAARTNTLGAPVKTANVARNVARPMTMMKNVGMGAATAGVAMMGQNYVPAQAAEFAASRPQIAQLQQQKFAADFGMQAPQLNAEVAEVTPSLKRYFYSLLGAGGVVLGIYGALSAVAQFDRIERS</sequence>
<evidence type="ECO:0000256" key="5">
    <source>
        <dbReference type="ARBA" id="ARBA00023276"/>
    </source>
</evidence>
<dbReference type="EMBL" id="HBHP01011120">
    <property type="protein sequence ID" value="CAD9757803.1"/>
    <property type="molecule type" value="Transcribed_RNA"/>
</dbReference>
<protein>
    <submittedName>
        <fullName evidence="7">Uncharacterized protein</fullName>
    </submittedName>
</protein>
<proteinExistence type="predicted"/>
<evidence type="ECO:0000256" key="2">
    <source>
        <dbReference type="ARBA" id="ARBA00022692"/>
    </source>
</evidence>
<accession>A0A7S2X9A6</accession>
<keyword evidence="4 6" id="KW-0472">Membrane</keyword>
<dbReference type="Gene3D" id="1.20.5.510">
    <property type="entry name" value="Single helix bin"/>
    <property type="match status" value="1"/>
</dbReference>
<evidence type="ECO:0000256" key="6">
    <source>
        <dbReference type="SAM" id="Phobius"/>
    </source>
</evidence>
<name>A0A7S2X9A6_9EUKA</name>
<keyword evidence="2 6" id="KW-0812">Transmembrane</keyword>
<gene>
    <name evidence="7" type="ORF">LSP00402_LOCUS6872</name>
</gene>
<dbReference type="InterPro" id="IPR009518">
    <property type="entry name" value="PSII_PsbX"/>
</dbReference>
<evidence type="ECO:0000313" key="7">
    <source>
        <dbReference type="EMBL" id="CAD9757803.1"/>
    </source>
</evidence>
<evidence type="ECO:0000256" key="3">
    <source>
        <dbReference type="ARBA" id="ARBA00022989"/>
    </source>
</evidence>
<dbReference type="AlphaFoldDB" id="A0A7S2X9A6"/>